<keyword evidence="2" id="KW-1185">Reference proteome</keyword>
<evidence type="ECO:0000313" key="2">
    <source>
        <dbReference type="Proteomes" id="UP001501581"/>
    </source>
</evidence>
<name>A0ABN1TNS8_9ACTN</name>
<protein>
    <submittedName>
        <fullName evidence="1">Uncharacterized protein</fullName>
    </submittedName>
</protein>
<sequence>MAWIAAAVALVTIGVITVSSVGASIRGRGPLGNEVIRNAEISEGSVQPSDLPSDVPRVEQRITKEFGTFVVACEGVYAFGVEALPDTANGWRTVSFEPGPDDDVDAVFSNGNRSIEIEVFCNRGRPTISDLEFNSLSDD</sequence>
<proteinExistence type="predicted"/>
<evidence type="ECO:0000313" key="1">
    <source>
        <dbReference type="EMBL" id="GAA1093982.1"/>
    </source>
</evidence>
<organism evidence="1 2">
    <name type="scientific">Nocardioides dubius</name>
    <dbReference type="NCBI Taxonomy" id="317019"/>
    <lineage>
        <taxon>Bacteria</taxon>
        <taxon>Bacillati</taxon>
        <taxon>Actinomycetota</taxon>
        <taxon>Actinomycetes</taxon>
        <taxon>Propionibacteriales</taxon>
        <taxon>Nocardioidaceae</taxon>
        <taxon>Nocardioides</taxon>
    </lineage>
</organism>
<gene>
    <name evidence="1" type="ORF">GCM10009668_07000</name>
</gene>
<accession>A0ABN1TNS8</accession>
<comment type="caution">
    <text evidence="1">The sequence shown here is derived from an EMBL/GenBank/DDBJ whole genome shotgun (WGS) entry which is preliminary data.</text>
</comment>
<dbReference type="Proteomes" id="UP001501581">
    <property type="component" value="Unassembled WGS sequence"/>
</dbReference>
<reference evidence="1 2" key="1">
    <citation type="journal article" date="2019" name="Int. J. Syst. Evol. Microbiol.">
        <title>The Global Catalogue of Microorganisms (GCM) 10K type strain sequencing project: providing services to taxonomists for standard genome sequencing and annotation.</title>
        <authorList>
            <consortium name="The Broad Institute Genomics Platform"/>
            <consortium name="The Broad Institute Genome Sequencing Center for Infectious Disease"/>
            <person name="Wu L."/>
            <person name="Ma J."/>
        </authorList>
    </citation>
    <scope>NUCLEOTIDE SEQUENCE [LARGE SCALE GENOMIC DNA]</scope>
    <source>
        <strain evidence="1 2">JCM 13008</strain>
    </source>
</reference>
<dbReference type="EMBL" id="BAAALG010000002">
    <property type="protein sequence ID" value="GAA1093982.1"/>
    <property type="molecule type" value="Genomic_DNA"/>
</dbReference>